<evidence type="ECO:0000313" key="2">
    <source>
        <dbReference type="Proteomes" id="UP000518266"/>
    </source>
</evidence>
<organism evidence="1 2">
    <name type="scientific">Dissostichus mawsoni</name>
    <name type="common">Antarctic cod</name>
    <dbReference type="NCBI Taxonomy" id="36200"/>
    <lineage>
        <taxon>Eukaryota</taxon>
        <taxon>Metazoa</taxon>
        <taxon>Chordata</taxon>
        <taxon>Craniata</taxon>
        <taxon>Vertebrata</taxon>
        <taxon>Euteleostomi</taxon>
        <taxon>Actinopterygii</taxon>
        <taxon>Neopterygii</taxon>
        <taxon>Teleostei</taxon>
        <taxon>Neoteleostei</taxon>
        <taxon>Acanthomorphata</taxon>
        <taxon>Eupercaria</taxon>
        <taxon>Perciformes</taxon>
        <taxon>Notothenioidei</taxon>
        <taxon>Nototheniidae</taxon>
        <taxon>Dissostichus</taxon>
    </lineage>
</organism>
<gene>
    <name evidence="1" type="ORF">F7725_009672</name>
</gene>
<reference evidence="1 2" key="1">
    <citation type="submission" date="2020-03" db="EMBL/GenBank/DDBJ databases">
        <title>Dissostichus mawsoni Genome sequencing and assembly.</title>
        <authorList>
            <person name="Park H."/>
        </authorList>
    </citation>
    <scope>NUCLEOTIDE SEQUENCE [LARGE SCALE GENOMIC DNA]</scope>
    <source>
        <strain evidence="1">DM0001</strain>
        <tissue evidence="1">Muscle</tissue>
    </source>
</reference>
<dbReference type="Proteomes" id="UP000518266">
    <property type="component" value="Unassembled WGS sequence"/>
</dbReference>
<protein>
    <submittedName>
        <fullName evidence="1">Uncharacterized protein</fullName>
    </submittedName>
</protein>
<keyword evidence="2" id="KW-1185">Reference proteome</keyword>
<accession>A0A7J5XLE7</accession>
<proteinExistence type="predicted"/>
<evidence type="ECO:0000313" key="1">
    <source>
        <dbReference type="EMBL" id="KAF3837904.1"/>
    </source>
</evidence>
<comment type="caution">
    <text evidence="1">The sequence shown here is derived from an EMBL/GenBank/DDBJ whole genome shotgun (WGS) entry which is preliminary data.</text>
</comment>
<dbReference type="AlphaFoldDB" id="A0A7J5XLE7"/>
<name>A0A7J5XLE7_DISMA</name>
<dbReference type="EMBL" id="JAAKFY010000022">
    <property type="protein sequence ID" value="KAF3837904.1"/>
    <property type="molecule type" value="Genomic_DNA"/>
</dbReference>
<sequence>MAVPYAATRISCFIPIPAISNRGQVLVARGEPPKKRQIKEDYHYQCKTCGQSKRKNMAIPSLRVKWYCPASGQTIPEWKDSLDKQ</sequence>
<dbReference type="OrthoDB" id="10057688at2759"/>